<gene>
    <name evidence="2" type="ORF">TUBRATIS_24220</name>
</gene>
<accession>A0A437AJ54</accession>
<dbReference type="Proteomes" id="UP000282876">
    <property type="component" value="Unassembled WGS sequence"/>
</dbReference>
<dbReference type="EMBL" id="RCSS01000633">
    <property type="protein sequence ID" value="RVD91139.1"/>
    <property type="molecule type" value="Genomic_DNA"/>
</dbReference>
<protein>
    <submittedName>
        <fullName evidence="2">Uncharacterized protein</fullName>
    </submittedName>
</protein>
<reference evidence="2 3" key="1">
    <citation type="submission" date="2018-10" db="EMBL/GenBank/DDBJ databases">
        <title>Draft genome sequence of the microsporidian Tubulinosema ratisbonensis.</title>
        <authorList>
            <person name="Polonais V."/>
            <person name="Peyretaillade E."/>
            <person name="Niehus S."/>
            <person name="Wawrzyniak I."/>
            <person name="Franchet A."/>
            <person name="Gaspin C."/>
            <person name="Reichstadt M."/>
            <person name="Belser C."/>
            <person name="Labadie K."/>
            <person name="Delbac F."/>
            <person name="Ferrandon D."/>
        </authorList>
    </citation>
    <scope>NUCLEOTIDE SEQUENCE [LARGE SCALE GENOMIC DNA]</scope>
    <source>
        <strain evidence="2 3">Franzen</strain>
    </source>
</reference>
<comment type="caution">
    <text evidence="2">The sequence shown here is derived from an EMBL/GenBank/DDBJ whole genome shotgun (WGS) entry which is preliminary data.</text>
</comment>
<keyword evidence="3" id="KW-1185">Reference proteome</keyword>
<keyword evidence="1" id="KW-0732">Signal</keyword>
<evidence type="ECO:0000256" key="1">
    <source>
        <dbReference type="SAM" id="SignalP"/>
    </source>
</evidence>
<proteinExistence type="predicted"/>
<dbReference type="VEuPathDB" id="MicrosporidiaDB:TUBRATIS_24220"/>
<feature type="signal peptide" evidence="1">
    <location>
        <begin position="1"/>
        <end position="18"/>
    </location>
</feature>
<feature type="chain" id="PRO_5019339697" evidence="1">
    <location>
        <begin position="19"/>
        <end position="147"/>
    </location>
</feature>
<sequence>MFVFILFFYKLCFSTINPQQVNQHLNKLSKEPTYIKNNYRELKLCVSLYIKECRNLIYEIILKNDFGKLQNDDLRTLESNFVYFTENKIYNILENNSQLSPFEIWKIIVDEWYDHYFLITLYSSYYDRKLRSFFYEFFQELEALFTK</sequence>
<evidence type="ECO:0000313" key="2">
    <source>
        <dbReference type="EMBL" id="RVD91139.1"/>
    </source>
</evidence>
<organism evidence="2 3">
    <name type="scientific">Tubulinosema ratisbonensis</name>
    <dbReference type="NCBI Taxonomy" id="291195"/>
    <lineage>
        <taxon>Eukaryota</taxon>
        <taxon>Fungi</taxon>
        <taxon>Fungi incertae sedis</taxon>
        <taxon>Microsporidia</taxon>
        <taxon>Tubulinosematoidea</taxon>
        <taxon>Tubulinosematidae</taxon>
        <taxon>Tubulinosema</taxon>
    </lineage>
</organism>
<dbReference type="AlphaFoldDB" id="A0A437AJ54"/>
<name>A0A437AJ54_9MICR</name>
<evidence type="ECO:0000313" key="3">
    <source>
        <dbReference type="Proteomes" id="UP000282876"/>
    </source>
</evidence>